<feature type="transmembrane region" description="Helical" evidence="2">
    <location>
        <begin position="64"/>
        <end position="85"/>
    </location>
</feature>
<gene>
    <name evidence="3" type="ORF">JL107_12550</name>
</gene>
<keyword evidence="2" id="KW-0812">Transmembrane</keyword>
<evidence type="ECO:0000313" key="3">
    <source>
        <dbReference type="EMBL" id="MBM9477275.1"/>
    </source>
</evidence>
<keyword evidence="4" id="KW-1185">Reference proteome</keyword>
<keyword evidence="2" id="KW-1133">Transmembrane helix</keyword>
<evidence type="ECO:0000313" key="4">
    <source>
        <dbReference type="Proteomes" id="UP000663801"/>
    </source>
</evidence>
<name>A0A938YGI4_9ACTN</name>
<accession>A0A938YGI4</accession>
<dbReference type="Pfam" id="PF06197">
    <property type="entry name" value="DUF998"/>
    <property type="match status" value="1"/>
</dbReference>
<feature type="transmembrane region" description="Helical" evidence="2">
    <location>
        <begin position="155"/>
        <end position="174"/>
    </location>
</feature>
<dbReference type="EMBL" id="JAERWL010000010">
    <property type="protein sequence ID" value="MBM9477275.1"/>
    <property type="molecule type" value="Genomic_DNA"/>
</dbReference>
<reference evidence="3" key="1">
    <citation type="submission" date="2021-01" db="EMBL/GenBank/DDBJ databases">
        <title>KCTC 19127 draft genome.</title>
        <authorList>
            <person name="An D."/>
        </authorList>
    </citation>
    <scope>NUCLEOTIDE SEQUENCE</scope>
    <source>
        <strain evidence="3">KCTC 19127</strain>
    </source>
</reference>
<sequence>MAAWAAAALWAIAGLWSFTTEAVTADAMRRYSYLTNYVSDLGIPRAEALHGVAATSPLAAVMNLGFILEGLLFLAAACFAVAAWVPIRDRRMLLGLAAVHAVGVVLVGCIHGSPAAERDNTIVIHFLGAGMAILGGNAVLLLVGRIWRADGRLRPLGRVSTALGVLGVTGLVMVSLNLATGSSLLFPDGVWERLAVYSVLVWGVVLPAAAAIRLWRSAGRAGRGSSSPVESGAGHRVVRSSR</sequence>
<feature type="transmembrane region" description="Helical" evidence="2">
    <location>
        <begin position="194"/>
        <end position="215"/>
    </location>
</feature>
<keyword evidence="2" id="KW-0472">Membrane</keyword>
<feature type="region of interest" description="Disordered" evidence="1">
    <location>
        <begin position="220"/>
        <end position="242"/>
    </location>
</feature>
<dbReference type="InterPro" id="IPR009339">
    <property type="entry name" value="DUF998"/>
</dbReference>
<proteinExistence type="predicted"/>
<dbReference type="Proteomes" id="UP000663801">
    <property type="component" value="Unassembled WGS sequence"/>
</dbReference>
<comment type="caution">
    <text evidence="3">The sequence shown here is derived from an EMBL/GenBank/DDBJ whole genome shotgun (WGS) entry which is preliminary data.</text>
</comment>
<protein>
    <submittedName>
        <fullName evidence="3">DUF998 domain-containing protein</fullName>
    </submittedName>
</protein>
<dbReference type="RefSeq" id="WP_205257398.1">
    <property type="nucleotide sequence ID" value="NZ_JAERWL010000010.1"/>
</dbReference>
<dbReference type="AlphaFoldDB" id="A0A938YGI4"/>
<evidence type="ECO:0000256" key="2">
    <source>
        <dbReference type="SAM" id="Phobius"/>
    </source>
</evidence>
<feature type="transmembrane region" description="Helical" evidence="2">
    <location>
        <begin position="92"/>
        <end position="116"/>
    </location>
</feature>
<feature type="transmembrane region" description="Helical" evidence="2">
    <location>
        <begin position="122"/>
        <end position="143"/>
    </location>
</feature>
<evidence type="ECO:0000256" key="1">
    <source>
        <dbReference type="SAM" id="MobiDB-lite"/>
    </source>
</evidence>
<organism evidence="3 4">
    <name type="scientific">Nakamurella flavida</name>
    <dbReference type="NCBI Taxonomy" id="363630"/>
    <lineage>
        <taxon>Bacteria</taxon>
        <taxon>Bacillati</taxon>
        <taxon>Actinomycetota</taxon>
        <taxon>Actinomycetes</taxon>
        <taxon>Nakamurellales</taxon>
        <taxon>Nakamurellaceae</taxon>
        <taxon>Nakamurella</taxon>
    </lineage>
</organism>